<evidence type="ECO:0000313" key="2">
    <source>
        <dbReference type="EnsemblMetazoa" id="GAUT013442-PA"/>
    </source>
</evidence>
<feature type="transmembrane region" description="Helical" evidence="1">
    <location>
        <begin position="74"/>
        <end position="95"/>
    </location>
</feature>
<accession>A0A1A9US08</accession>
<protein>
    <submittedName>
        <fullName evidence="2">Uncharacterized protein</fullName>
    </submittedName>
</protein>
<keyword evidence="3" id="KW-1185">Reference proteome</keyword>
<dbReference type="Proteomes" id="UP000078200">
    <property type="component" value="Unassembled WGS sequence"/>
</dbReference>
<dbReference type="AlphaFoldDB" id="A0A1A9US08"/>
<dbReference type="VEuPathDB" id="VectorBase:GAUT013442"/>
<organism evidence="2 3">
    <name type="scientific">Glossina austeni</name>
    <name type="common">Savannah tsetse fly</name>
    <dbReference type="NCBI Taxonomy" id="7395"/>
    <lineage>
        <taxon>Eukaryota</taxon>
        <taxon>Metazoa</taxon>
        <taxon>Ecdysozoa</taxon>
        <taxon>Arthropoda</taxon>
        <taxon>Hexapoda</taxon>
        <taxon>Insecta</taxon>
        <taxon>Pterygota</taxon>
        <taxon>Neoptera</taxon>
        <taxon>Endopterygota</taxon>
        <taxon>Diptera</taxon>
        <taxon>Brachycera</taxon>
        <taxon>Muscomorpha</taxon>
        <taxon>Hippoboscoidea</taxon>
        <taxon>Glossinidae</taxon>
        <taxon>Glossina</taxon>
    </lineage>
</organism>
<evidence type="ECO:0000313" key="3">
    <source>
        <dbReference type="Proteomes" id="UP000078200"/>
    </source>
</evidence>
<reference evidence="2" key="1">
    <citation type="submission" date="2020-05" db="UniProtKB">
        <authorList>
            <consortium name="EnsemblMetazoa"/>
        </authorList>
    </citation>
    <scope>IDENTIFICATION</scope>
    <source>
        <strain evidence="2">TTRI</strain>
    </source>
</reference>
<name>A0A1A9US08_GLOAU</name>
<keyword evidence="1" id="KW-0812">Transmembrane</keyword>
<proteinExistence type="predicted"/>
<evidence type="ECO:0000256" key="1">
    <source>
        <dbReference type="SAM" id="Phobius"/>
    </source>
</evidence>
<keyword evidence="1" id="KW-0472">Membrane</keyword>
<sequence length="143" mass="17895">MKLVCLDDDELLYFLHHNFNITYIHTYAAYEYMHHYHHYHYYHHHHHHHSYYHYYYYCYYHHFRHRHRHRHHNYLISVSVSVSVSVTVSALYVRLTIFNKDDRCFALKHNDKLSCIQRKTRLATYCLWLQSNLKQLEIVLSNK</sequence>
<keyword evidence="1" id="KW-1133">Transmembrane helix</keyword>
<dbReference type="EnsemblMetazoa" id="GAUT013442-RA">
    <property type="protein sequence ID" value="GAUT013442-PA"/>
    <property type="gene ID" value="GAUT013442"/>
</dbReference>